<dbReference type="EMBL" id="GBRH01240092">
    <property type="protein sequence ID" value="JAD57803.1"/>
    <property type="molecule type" value="Transcribed_RNA"/>
</dbReference>
<organism evidence="1">
    <name type="scientific">Arundo donax</name>
    <name type="common">Giant reed</name>
    <name type="synonym">Donax arundinaceus</name>
    <dbReference type="NCBI Taxonomy" id="35708"/>
    <lineage>
        <taxon>Eukaryota</taxon>
        <taxon>Viridiplantae</taxon>
        <taxon>Streptophyta</taxon>
        <taxon>Embryophyta</taxon>
        <taxon>Tracheophyta</taxon>
        <taxon>Spermatophyta</taxon>
        <taxon>Magnoliopsida</taxon>
        <taxon>Liliopsida</taxon>
        <taxon>Poales</taxon>
        <taxon>Poaceae</taxon>
        <taxon>PACMAD clade</taxon>
        <taxon>Arundinoideae</taxon>
        <taxon>Arundineae</taxon>
        <taxon>Arundo</taxon>
    </lineage>
</organism>
<sequence length="27" mass="3129">MATYVLQDLPWGVPPLGFELWLLVLEK</sequence>
<evidence type="ECO:0000313" key="1">
    <source>
        <dbReference type="EMBL" id="JAD57803.1"/>
    </source>
</evidence>
<accession>A0A0A9SNM6</accession>
<proteinExistence type="predicted"/>
<protein>
    <submittedName>
        <fullName evidence="1">Uncharacterized protein</fullName>
    </submittedName>
</protein>
<dbReference type="AlphaFoldDB" id="A0A0A9SNM6"/>
<name>A0A0A9SNM6_ARUDO</name>
<reference evidence="1" key="2">
    <citation type="journal article" date="2015" name="Data Brief">
        <title>Shoot transcriptome of the giant reed, Arundo donax.</title>
        <authorList>
            <person name="Barrero R.A."/>
            <person name="Guerrero F.D."/>
            <person name="Moolhuijzen P."/>
            <person name="Goolsby J.A."/>
            <person name="Tidwell J."/>
            <person name="Bellgard S.E."/>
            <person name="Bellgard M.I."/>
        </authorList>
    </citation>
    <scope>NUCLEOTIDE SEQUENCE</scope>
    <source>
        <tissue evidence="1">Shoot tissue taken approximately 20 cm above the soil surface</tissue>
    </source>
</reference>
<reference evidence="1" key="1">
    <citation type="submission" date="2014-09" db="EMBL/GenBank/DDBJ databases">
        <authorList>
            <person name="Magalhaes I.L.F."/>
            <person name="Oliveira U."/>
            <person name="Santos F.R."/>
            <person name="Vidigal T.H.D.A."/>
            <person name="Brescovit A.D."/>
            <person name="Santos A.J."/>
        </authorList>
    </citation>
    <scope>NUCLEOTIDE SEQUENCE</scope>
    <source>
        <tissue evidence="1">Shoot tissue taken approximately 20 cm above the soil surface</tissue>
    </source>
</reference>